<dbReference type="OrthoDB" id="1936908at2759"/>
<dbReference type="PROSITE" id="PS50878">
    <property type="entry name" value="RT_POL"/>
    <property type="match status" value="1"/>
</dbReference>
<dbReference type="PANTHER" id="PTHR24559:SF444">
    <property type="entry name" value="REVERSE TRANSCRIPTASE DOMAIN-CONTAINING PROTEIN"/>
    <property type="match status" value="1"/>
</dbReference>
<dbReference type="SUPFAM" id="SSF56672">
    <property type="entry name" value="DNA/RNA polymerases"/>
    <property type="match status" value="1"/>
</dbReference>
<dbReference type="InterPro" id="IPR043128">
    <property type="entry name" value="Rev_trsase/Diguanyl_cyclase"/>
</dbReference>
<evidence type="ECO:0000313" key="2">
    <source>
        <dbReference type="EMBL" id="KAA3484346.1"/>
    </source>
</evidence>
<keyword evidence="3" id="KW-1185">Reference proteome</keyword>
<dbReference type="InterPro" id="IPR043502">
    <property type="entry name" value="DNA/RNA_pol_sf"/>
</dbReference>
<name>A0A5B6WSR8_9ROSI</name>
<evidence type="ECO:0000313" key="3">
    <source>
        <dbReference type="Proteomes" id="UP000325315"/>
    </source>
</evidence>
<organism evidence="2 3">
    <name type="scientific">Gossypium australe</name>
    <dbReference type="NCBI Taxonomy" id="47621"/>
    <lineage>
        <taxon>Eukaryota</taxon>
        <taxon>Viridiplantae</taxon>
        <taxon>Streptophyta</taxon>
        <taxon>Embryophyta</taxon>
        <taxon>Tracheophyta</taxon>
        <taxon>Spermatophyta</taxon>
        <taxon>Magnoliopsida</taxon>
        <taxon>eudicotyledons</taxon>
        <taxon>Gunneridae</taxon>
        <taxon>Pentapetalae</taxon>
        <taxon>rosids</taxon>
        <taxon>malvids</taxon>
        <taxon>Malvales</taxon>
        <taxon>Malvaceae</taxon>
        <taxon>Malvoideae</taxon>
        <taxon>Gossypium</taxon>
    </lineage>
</organism>
<gene>
    <name evidence="2" type="ORF">EPI10_006435</name>
</gene>
<sequence>MISEWFTQFVRNNLTVSQSLPPFNPPQTSTMSPIMNSNLLNKPPIDKIHKYGAEEFRSTNNDDAEKAEFWLENTIRVFDEMLLSFEERIKCVVSLLQDVIYQWSKTLISVVFKERVTWDFFQSEFRKKYIIQRFIDQKRKEFLELKQSHTSVTEYKREFVRLSQYARECVSNEAIMCKRFEHGLNEDIQMLVGTLEIKEFVVLVDRACKAESEARDKKKRFLSKSFQCGSIDHFIRDCSESVGPETVLNLRSDNAPVRGRLSKNVRNTSDRQRTTRDTIARSEARAPARAYAIRAREEASSPDVITMSKKKVESVPIVCEYSDVFSEELLGLPPICEFEFGIDLLPGMTPISIDSYRMAPPELEELKSQLQELTDKGIDDLFDQLKGATVFSKIDLRSGYYQLRVKDSDITKTSFRMRYGYYEFIDMPFGLTNAPIVFMDLMNRIFRPYLDRCVVVFINDILIYSHDEIENAEHLRIILQTLREKQLYAKFSKCEFWLHEINFLGYIVSTIGIRVDPSKISAIQDWKPPRDVSEARSFLGLVGYYRRIVKGFSIIATSLIRLLQKDARFKWSDKCQKCFDQLKTLLTEAPV</sequence>
<dbReference type="CDD" id="cd01647">
    <property type="entry name" value="RT_LTR"/>
    <property type="match status" value="1"/>
</dbReference>
<dbReference type="Pfam" id="PF03732">
    <property type="entry name" value="Retrotrans_gag"/>
    <property type="match status" value="1"/>
</dbReference>
<proteinExistence type="predicted"/>
<feature type="domain" description="Reverse transcriptase" evidence="1">
    <location>
        <begin position="274"/>
        <end position="508"/>
    </location>
</feature>
<dbReference type="InterPro" id="IPR053134">
    <property type="entry name" value="RNA-dir_DNA_polymerase"/>
</dbReference>
<dbReference type="Gene3D" id="3.30.70.270">
    <property type="match status" value="2"/>
</dbReference>
<dbReference type="InterPro" id="IPR000477">
    <property type="entry name" value="RT_dom"/>
</dbReference>
<dbReference type="AlphaFoldDB" id="A0A5B6WSR8"/>
<accession>A0A5B6WSR8</accession>
<dbReference type="InterPro" id="IPR005162">
    <property type="entry name" value="Retrotrans_gag_dom"/>
</dbReference>
<dbReference type="FunFam" id="3.30.70.270:FF:000063">
    <property type="entry name" value="Zinc knuckle domaincontaining protein"/>
    <property type="match status" value="1"/>
</dbReference>
<comment type="caution">
    <text evidence="2">The sequence shown here is derived from an EMBL/GenBank/DDBJ whole genome shotgun (WGS) entry which is preliminary data.</text>
</comment>
<dbReference type="EMBL" id="SMMG02000002">
    <property type="protein sequence ID" value="KAA3484346.1"/>
    <property type="molecule type" value="Genomic_DNA"/>
</dbReference>
<protein>
    <submittedName>
        <fullName evidence="2">Retrotransposon protein</fullName>
    </submittedName>
</protein>
<dbReference type="Proteomes" id="UP000325315">
    <property type="component" value="Unassembled WGS sequence"/>
</dbReference>
<dbReference type="PANTHER" id="PTHR24559">
    <property type="entry name" value="TRANSPOSON TY3-I GAG-POL POLYPROTEIN"/>
    <property type="match status" value="1"/>
</dbReference>
<dbReference type="Pfam" id="PF00078">
    <property type="entry name" value="RVT_1"/>
    <property type="match status" value="1"/>
</dbReference>
<dbReference type="Gene3D" id="3.10.10.10">
    <property type="entry name" value="HIV Type 1 Reverse Transcriptase, subunit A, domain 1"/>
    <property type="match status" value="1"/>
</dbReference>
<reference evidence="3" key="1">
    <citation type="journal article" date="2019" name="Plant Biotechnol. J.">
        <title>Genome sequencing of the Australian wild diploid species Gossypium australe highlights disease resistance and delayed gland morphogenesis.</title>
        <authorList>
            <person name="Cai Y."/>
            <person name="Cai X."/>
            <person name="Wang Q."/>
            <person name="Wang P."/>
            <person name="Zhang Y."/>
            <person name="Cai C."/>
            <person name="Xu Y."/>
            <person name="Wang K."/>
            <person name="Zhou Z."/>
            <person name="Wang C."/>
            <person name="Geng S."/>
            <person name="Li B."/>
            <person name="Dong Q."/>
            <person name="Hou Y."/>
            <person name="Wang H."/>
            <person name="Ai P."/>
            <person name="Liu Z."/>
            <person name="Yi F."/>
            <person name="Sun M."/>
            <person name="An G."/>
            <person name="Cheng J."/>
            <person name="Zhang Y."/>
            <person name="Shi Q."/>
            <person name="Xie Y."/>
            <person name="Shi X."/>
            <person name="Chang Y."/>
            <person name="Huang F."/>
            <person name="Chen Y."/>
            <person name="Hong S."/>
            <person name="Mi L."/>
            <person name="Sun Q."/>
            <person name="Zhang L."/>
            <person name="Zhou B."/>
            <person name="Peng R."/>
            <person name="Zhang X."/>
            <person name="Liu F."/>
        </authorList>
    </citation>
    <scope>NUCLEOTIDE SEQUENCE [LARGE SCALE GENOMIC DNA]</scope>
    <source>
        <strain evidence="3">cv. PA1801</strain>
    </source>
</reference>
<evidence type="ECO:0000259" key="1">
    <source>
        <dbReference type="PROSITE" id="PS50878"/>
    </source>
</evidence>